<evidence type="ECO:0000313" key="3">
    <source>
        <dbReference type="EMBL" id="TDG15288.1"/>
    </source>
</evidence>
<dbReference type="Pfam" id="PF06580">
    <property type="entry name" value="His_kinase"/>
    <property type="match status" value="1"/>
</dbReference>
<feature type="domain" description="Signal transduction histidine kinase internal region" evidence="2">
    <location>
        <begin position="233"/>
        <end position="311"/>
    </location>
</feature>
<keyword evidence="1" id="KW-1133">Transmembrane helix</keyword>
<keyword evidence="3" id="KW-0808">Transferase</keyword>
<gene>
    <name evidence="3" type="ORF">E2F43_03375</name>
</gene>
<sequence length="423" mass="47225">MRWSKFTEAVNRCTKLSVASLKRPPQSLLVSCCSLIFCPVVQKPVRRDFLSCPGEKGMQVYQLCIHQRASMQPVPAERERDSGTPDAGEFFIPDLCAPRAVFVMVLLAELLVLVFSLGASNLPRFNWDLFARCSLFVQWVVLVSALLLCWTRKPFSRLQLPLATLLSLALILAVTAGTSMIALQVFPRLSGATDLGWWMLRNLLVALVMGGIVLRYFYLQQLLRRQEKLELLARLDSLRSRIRPHFLFNTLNSIASLIMSRPQSAEQAVEDLAELFRASLKENRGETTVADEIRLCELYLGIEQLRLGERLAVEWQVADRVRAQPMPSLILQPLVENAVYHGIARLPEGGCIRIALRLDGERVYAEVENPVPDGSGKPGGNHLALVNVEQRLQATYGATATLQTFPGEQLFRVELSYAPGGGL</sequence>
<dbReference type="GO" id="GO:0000155">
    <property type="term" value="F:phosphorelay sensor kinase activity"/>
    <property type="evidence" value="ECO:0007669"/>
    <property type="project" value="InterPro"/>
</dbReference>
<proteinExistence type="predicted"/>
<dbReference type="InterPro" id="IPR036890">
    <property type="entry name" value="HATPase_C_sf"/>
</dbReference>
<dbReference type="EMBL" id="SMSE01000001">
    <property type="protein sequence ID" value="TDG15288.1"/>
    <property type="molecule type" value="Genomic_DNA"/>
</dbReference>
<organism evidence="3 4">
    <name type="scientific">Seongchinamella unica</name>
    <dbReference type="NCBI Taxonomy" id="2547392"/>
    <lineage>
        <taxon>Bacteria</taxon>
        <taxon>Pseudomonadati</taxon>
        <taxon>Pseudomonadota</taxon>
        <taxon>Gammaproteobacteria</taxon>
        <taxon>Cellvibrionales</taxon>
        <taxon>Halieaceae</taxon>
        <taxon>Seongchinamella</taxon>
    </lineage>
</organism>
<dbReference type="AlphaFoldDB" id="A0A4R5LVN3"/>
<dbReference type="PANTHER" id="PTHR34220:SF7">
    <property type="entry name" value="SENSOR HISTIDINE KINASE YPDA"/>
    <property type="match status" value="1"/>
</dbReference>
<dbReference type="InterPro" id="IPR050640">
    <property type="entry name" value="Bact_2-comp_sensor_kinase"/>
</dbReference>
<dbReference type="Gene3D" id="3.30.565.10">
    <property type="entry name" value="Histidine kinase-like ATPase, C-terminal domain"/>
    <property type="match status" value="1"/>
</dbReference>
<keyword evidence="1" id="KW-0472">Membrane</keyword>
<dbReference type="OrthoDB" id="2514702at2"/>
<dbReference type="PANTHER" id="PTHR34220">
    <property type="entry name" value="SENSOR HISTIDINE KINASE YPDA"/>
    <property type="match status" value="1"/>
</dbReference>
<feature type="transmembrane region" description="Helical" evidence="1">
    <location>
        <begin position="198"/>
        <end position="218"/>
    </location>
</feature>
<dbReference type="Proteomes" id="UP000295554">
    <property type="component" value="Unassembled WGS sequence"/>
</dbReference>
<accession>A0A4R5LVN3</accession>
<keyword evidence="4" id="KW-1185">Reference proteome</keyword>
<evidence type="ECO:0000259" key="2">
    <source>
        <dbReference type="Pfam" id="PF06580"/>
    </source>
</evidence>
<comment type="caution">
    <text evidence="3">The sequence shown here is derived from an EMBL/GenBank/DDBJ whole genome shotgun (WGS) entry which is preliminary data.</text>
</comment>
<dbReference type="GO" id="GO:0016020">
    <property type="term" value="C:membrane"/>
    <property type="evidence" value="ECO:0007669"/>
    <property type="project" value="InterPro"/>
</dbReference>
<dbReference type="SUPFAM" id="SSF55874">
    <property type="entry name" value="ATPase domain of HSP90 chaperone/DNA topoisomerase II/histidine kinase"/>
    <property type="match status" value="1"/>
</dbReference>
<keyword evidence="3" id="KW-0418">Kinase</keyword>
<evidence type="ECO:0000256" key="1">
    <source>
        <dbReference type="SAM" id="Phobius"/>
    </source>
</evidence>
<reference evidence="3 4" key="1">
    <citation type="submission" date="2019-03" db="EMBL/GenBank/DDBJ databases">
        <title>Seongchinamella monodicae gen. nov., sp. nov., a novel member of the Gammaproteobacteria isolated from a tidal mudflat of beach.</title>
        <authorList>
            <person name="Yang H.G."/>
            <person name="Kang J.W."/>
            <person name="Lee S.D."/>
        </authorList>
    </citation>
    <scope>NUCLEOTIDE SEQUENCE [LARGE SCALE GENOMIC DNA]</scope>
    <source>
        <strain evidence="3 4">GH4-78</strain>
    </source>
</reference>
<protein>
    <submittedName>
        <fullName evidence="3">Sensor histidine kinase</fullName>
    </submittedName>
</protein>
<dbReference type="InterPro" id="IPR010559">
    <property type="entry name" value="Sig_transdc_His_kin_internal"/>
</dbReference>
<feature type="transmembrane region" description="Helical" evidence="1">
    <location>
        <begin position="129"/>
        <end position="150"/>
    </location>
</feature>
<evidence type="ECO:0000313" key="4">
    <source>
        <dbReference type="Proteomes" id="UP000295554"/>
    </source>
</evidence>
<feature type="transmembrane region" description="Helical" evidence="1">
    <location>
        <begin position="100"/>
        <end position="117"/>
    </location>
</feature>
<name>A0A4R5LVN3_9GAMM</name>
<feature type="transmembrane region" description="Helical" evidence="1">
    <location>
        <begin position="162"/>
        <end position="186"/>
    </location>
</feature>
<keyword evidence="1" id="KW-0812">Transmembrane</keyword>